<feature type="binding site" evidence="9 10">
    <location>
        <position position="128"/>
    </location>
    <ligand>
        <name>substrate</name>
    </ligand>
</feature>
<feature type="binding site" evidence="9 10">
    <location>
        <position position="67"/>
    </location>
    <ligand>
        <name>substrate</name>
    </ligand>
</feature>
<dbReference type="PIRSF" id="PIRSF000190">
    <property type="entry name" value="Pyd_amn-ph_oxd"/>
    <property type="match status" value="1"/>
</dbReference>
<dbReference type="PROSITE" id="PS01064">
    <property type="entry name" value="PYRIDOX_OXIDASE"/>
    <property type="match status" value="1"/>
</dbReference>
<feature type="binding site" evidence="9 11">
    <location>
        <position position="187"/>
    </location>
    <ligand>
        <name>FMN</name>
        <dbReference type="ChEBI" id="CHEBI:58210"/>
    </ligand>
</feature>
<feature type="binding site" evidence="9 10">
    <location>
        <begin position="193"/>
        <end position="195"/>
    </location>
    <ligand>
        <name>substrate</name>
    </ligand>
</feature>
<keyword evidence="6 9" id="KW-0288">FMN</keyword>
<dbReference type="Gene3D" id="2.30.110.10">
    <property type="entry name" value="Electron Transport, Fmn-binding Protein, Chain A"/>
    <property type="match status" value="1"/>
</dbReference>
<dbReference type="Pfam" id="PF10590">
    <property type="entry name" value="PNP_phzG_C"/>
    <property type="match status" value="1"/>
</dbReference>
<comment type="similarity">
    <text evidence="3 9">Belongs to the pyridoxamine 5'-phosphate oxidase family.</text>
</comment>
<evidence type="ECO:0000256" key="6">
    <source>
        <dbReference type="ARBA" id="ARBA00022643"/>
    </source>
</evidence>
<evidence type="ECO:0000256" key="8">
    <source>
        <dbReference type="ARBA" id="ARBA00023096"/>
    </source>
</evidence>
<dbReference type="InterPro" id="IPR019576">
    <property type="entry name" value="Pyridoxamine_oxidase_dimer_C"/>
</dbReference>
<feature type="binding site" evidence="9 11">
    <location>
        <begin position="141"/>
        <end position="142"/>
    </location>
    <ligand>
        <name>FMN</name>
        <dbReference type="ChEBI" id="CHEBI:58210"/>
    </ligand>
</feature>
<feature type="binding site" evidence="9 11">
    <location>
        <begin position="62"/>
        <end position="67"/>
    </location>
    <ligand>
        <name>FMN</name>
        <dbReference type="ChEBI" id="CHEBI:58210"/>
    </ligand>
</feature>
<dbReference type="Proteomes" id="UP001156666">
    <property type="component" value="Unassembled WGS sequence"/>
</dbReference>
<dbReference type="EMBL" id="BSOH01000007">
    <property type="protein sequence ID" value="GLR16863.1"/>
    <property type="molecule type" value="Genomic_DNA"/>
</dbReference>
<keyword evidence="15" id="KW-1185">Reference proteome</keyword>
<evidence type="ECO:0000256" key="5">
    <source>
        <dbReference type="ARBA" id="ARBA00022630"/>
    </source>
</evidence>
<evidence type="ECO:0000256" key="1">
    <source>
        <dbReference type="ARBA" id="ARBA00004738"/>
    </source>
</evidence>
<evidence type="ECO:0000256" key="2">
    <source>
        <dbReference type="ARBA" id="ARBA00005037"/>
    </source>
</evidence>
<feature type="domain" description="Pyridoxamine 5'-phosphate oxidase N-terminal" evidence="12">
    <location>
        <begin position="35"/>
        <end position="157"/>
    </location>
</feature>
<name>A0AA37SRB6_9BACT</name>
<dbReference type="PANTHER" id="PTHR10851:SF0">
    <property type="entry name" value="PYRIDOXINE-5'-PHOSPHATE OXIDASE"/>
    <property type="match status" value="1"/>
</dbReference>
<feature type="domain" description="Pyridoxine 5'-phosphate oxidase dimerisation C-terminal" evidence="13">
    <location>
        <begin position="174"/>
        <end position="214"/>
    </location>
</feature>
<reference evidence="14" key="2">
    <citation type="submission" date="2023-01" db="EMBL/GenBank/DDBJ databases">
        <title>Draft genome sequence of Portibacter lacus strain NBRC 108769.</title>
        <authorList>
            <person name="Sun Q."/>
            <person name="Mori K."/>
        </authorList>
    </citation>
    <scope>NUCLEOTIDE SEQUENCE</scope>
    <source>
        <strain evidence="14">NBRC 108769</strain>
    </source>
</reference>
<organism evidence="14 15">
    <name type="scientific">Portibacter lacus</name>
    <dbReference type="NCBI Taxonomy" id="1099794"/>
    <lineage>
        <taxon>Bacteria</taxon>
        <taxon>Pseudomonadati</taxon>
        <taxon>Bacteroidota</taxon>
        <taxon>Saprospiria</taxon>
        <taxon>Saprospirales</taxon>
        <taxon>Haliscomenobacteraceae</taxon>
        <taxon>Portibacter</taxon>
    </lineage>
</organism>
<feature type="binding site" evidence="10">
    <location>
        <begin position="9"/>
        <end position="12"/>
    </location>
    <ligand>
        <name>substrate</name>
    </ligand>
</feature>
<dbReference type="GO" id="GO:0010181">
    <property type="term" value="F:FMN binding"/>
    <property type="evidence" value="ECO:0007669"/>
    <property type="project" value="UniProtKB-UniRule"/>
</dbReference>
<evidence type="ECO:0000256" key="3">
    <source>
        <dbReference type="ARBA" id="ARBA00007301"/>
    </source>
</evidence>
<dbReference type="NCBIfam" id="NF004231">
    <property type="entry name" value="PRK05679.1"/>
    <property type="match status" value="1"/>
</dbReference>
<sequence>MSKDISKMRENYKKGFLLEDQVPQDPIVLFQEWLHEAINSDVLEANAMNLATVNKDGRPSSRIVLLKEVMEGGFVFYTNYSSRKAQEMQERPFAAINFLWLELERQVRIEGVISKVSRAQSEEYFHSRPYGSQIGSLTSHQSKTISDRALLEKRYEANYKKYEAEGKAPLPEDWGGYVLKPDYFEFWQGRESRLHDRITYEFSDEKWIINRLEP</sequence>
<dbReference type="InterPro" id="IPR000659">
    <property type="entry name" value="Pyridox_Oxase"/>
</dbReference>
<gene>
    <name evidence="9 14" type="primary">pdxH</name>
    <name evidence="14" type="ORF">GCM10007940_14780</name>
</gene>
<dbReference type="GO" id="GO:0008615">
    <property type="term" value="P:pyridoxine biosynthetic process"/>
    <property type="evidence" value="ECO:0007669"/>
    <property type="project" value="UniProtKB-UniRule"/>
</dbReference>
<feature type="binding site" evidence="9 11">
    <location>
        <position position="106"/>
    </location>
    <ligand>
        <name>FMN</name>
        <dbReference type="ChEBI" id="CHEBI:58210"/>
    </ligand>
</feature>
<comment type="function">
    <text evidence="9">Catalyzes the oxidation of either pyridoxine 5'-phosphate (PNP) or pyridoxamine 5'-phosphate (PMP) into pyridoxal 5'-phosphate (PLP).</text>
</comment>
<feature type="binding site" evidence="9 11">
    <location>
        <position position="84"/>
    </location>
    <ligand>
        <name>FMN</name>
        <dbReference type="ChEBI" id="CHEBI:58210"/>
    </ligand>
</feature>
<feature type="binding site" evidence="9 10">
    <location>
        <position position="132"/>
    </location>
    <ligand>
        <name>substrate</name>
    </ligand>
</feature>
<evidence type="ECO:0000259" key="13">
    <source>
        <dbReference type="Pfam" id="PF10590"/>
    </source>
</evidence>
<comment type="subunit">
    <text evidence="4 9">Homodimer.</text>
</comment>
<dbReference type="RefSeq" id="WP_235290955.1">
    <property type="nucleotide sequence ID" value="NZ_BSOH01000007.1"/>
</dbReference>
<keyword evidence="7 9" id="KW-0560">Oxidoreductase</keyword>
<dbReference type="GO" id="GO:0004733">
    <property type="term" value="F:pyridoxamine phosphate oxidase activity"/>
    <property type="evidence" value="ECO:0007669"/>
    <property type="project" value="UniProtKB-UniRule"/>
</dbReference>
<comment type="caution">
    <text evidence="14">The sequence shown here is derived from an EMBL/GenBank/DDBJ whole genome shotgun (WGS) entry which is preliminary data.</text>
</comment>
<comment type="catalytic activity">
    <reaction evidence="9">
        <text>pyridoxamine 5'-phosphate + O2 + H2O = pyridoxal 5'-phosphate + H2O2 + NH4(+)</text>
        <dbReference type="Rhea" id="RHEA:15817"/>
        <dbReference type="ChEBI" id="CHEBI:15377"/>
        <dbReference type="ChEBI" id="CHEBI:15379"/>
        <dbReference type="ChEBI" id="CHEBI:16240"/>
        <dbReference type="ChEBI" id="CHEBI:28938"/>
        <dbReference type="ChEBI" id="CHEBI:58451"/>
        <dbReference type="ChEBI" id="CHEBI:597326"/>
        <dbReference type="EC" id="1.4.3.5"/>
    </reaction>
</comment>
<proteinExistence type="inferred from homology"/>
<reference evidence="14" key="1">
    <citation type="journal article" date="2014" name="Int. J. Syst. Evol. Microbiol.">
        <title>Complete genome sequence of Corynebacterium casei LMG S-19264T (=DSM 44701T), isolated from a smear-ripened cheese.</title>
        <authorList>
            <consortium name="US DOE Joint Genome Institute (JGI-PGF)"/>
            <person name="Walter F."/>
            <person name="Albersmeier A."/>
            <person name="Kalinowski J."/>
            <person name="Ruckert C."/>
        </authorList>
    </citation>
    <scope>NUCLEOTIDE SEQUENCE</scope>
    <source>
        <strain evidence="14">NBRC 108769</strain>
    </source>
</reference>
<dbReference type="FunFam" id="2.30.110.10:FF:000005">
    <property type="entry name" value="NAD(P)H-hydrate epimerase"/>
    <property type="match status" value="1"/>
</dbReference>
<protein>
    <recommendedName>
        <fullName evidence="9">Pyridoxine/pyridoxamine 5'-phosphate oxidase</fullName>
        <ecNumber evidence="9">1.4.3.5</ecNumber>
    </recommendedName>
    <alternativeName>
        <fullName evidence="9">PNP/PMP oxidase</fullName>
        <shortName evidence="9">PNPOx</shortName>
    </alternativeName>
    <alternativeName>
        <fullName evidence="9">Pyridoxal 5'-phosphate synthase</fullName>
    </alternativeName>
</protein>
<keyword evidence="8 9" id="KW-0664">Pyridoxine biosynthesis</keyword>
<evidence type="ECO:0000256" key="10">
    <source>
        <dbReference type="PIRSR" id="PIRSR000190-1"/>
    </source>
</evidence>
<accession>A0AA37SRB6</accession>
<evidence type="ECO:0000313" key="14">
    <source>
        <dbReference type="EMBL" id="GLR16863.1"/>
    </source>
</evidence>
<dbReference type="InterPro" id="IPR011576">
    <property type="entry name" value="Pyridox_Oxase_N"/>
</dbReference>
<feature type="binding site" evidence="9 10">
    <location>
        <position position="124"/>
    </location>
    <ligand>
        <name>substrate</name>
    </ligand>
</feature>
<evidence type="ECO:0000259" key="12">
    <source>
        <dbReference type="Pfam" id="PF01243"/>
    </source>
</evidence>
<dbReference type="AlphaFoldDB" id="A0AA37SRB6"/>
<evidence type="ECO:0000256" key="9">
    <source>
        <dbReference type="HAMAP-Rule" id="MF_01629"/>
    </source>
</evidence>
<evidence type="ECO:0000313" key="15">
    <source>
        <dbReference type="Proteomes" id="UP001156666"/>
    </source>
</evidence>
<dbReference type="NCBIfam" id="TIGR00558">
    <property type="entry name" value="pdxH"/>
    <property type="match status" value="1"/>
</dbReference>
<comment type="cofactor">
    <cofactor evidence="9 11">
        <name>FMN</name>
        <dbReference type="ChEBI" id="CHEBI:58210"/>
    </cofactor>
    <text evidence="9 11">Binds 1 FMN per subunit.</text>
</comment>
<dbReference type="InterPro" id="IPR012349">
    <property type="entry name" value="Split_barrel_FMN-bd"/>
</dbReference>
<keyword evidence="5 9" id="KW-0285">Flavoprotein</keyword>
<feature type="binding site" evidence="9 11">
    <location>
        <position position="83"/>
    </location>
    <ligand>
        <name>FMN</name>
        <dbReference type="ChEBI" id="CHEBI:58210"/>
    </ligand>
</feature>
<comment type="pathway">
    <text evidence="2 9">Cofactor metabolism; pyridoxal 5'-phosphate salvage; pyridoxal 5'-phosphate from pyridoxine 5'-phosphate: step 1/1.</text>
</comment>
<dbReference type="InterPro" id="IPR019740">
    <property type="entry name" value="Pyridox_Oxase_CS"/>
</dbReference>
<feature type="binding site" evidence="9 11">
    <location>
        <begin position="77"/>
        <end position="78"/>
    </location>
    <ligand>
        <name>FMN</name>
        <dbReference type="ChEBI" id="CHEBI:58210"/>
    </ligand>
</feature>
<comment type="pathway">
    <text evidence="1 9">Cofactor metabolism; pyridoxal 5'-phosphate salvage; pyridoxal 5'-phosphate from pyridoxamine 5'-phosphate: step 1/1.</text>
</comment>
<dbReference type="SUPFAM" id="SSF50475">
    <property type="entry name" value="FMN-binding split barrel"/>
    <property type="match status" value="1"/>
</dbReference>
<dbReference type="Pfam" id="PF01243">
    <property type="entry name" value="PNPOx_N"/>
    <property type="match status" value="1"/>
</dbReference>
<evidence type="ECO:0000256" key="11">
    <source>
        <dbReference type="PIRSR" id="PIRSR000190-2"/>
    </source>
</evidence>
<evidence type="ECO:0000256" key="4">
    <source>
        <dbReference type="ARBA" id="ARBA00011738"/>
    </source>
</evidence>
<dbReference type="HAMAP" id="MF_01629">
    <property type="entry name" value="PdxH"/>
    <property type="match status" value="1"/>
</dbReference>
<dbReference type="EC" id="1.4.3.5" evidence="9"/>
<comment type="catalytic activity">
    <reaction evidence="9">
        <text>pyridoxine 5'-phosphate + O2 = pyridoxal 5'-phosphate + H2O2</text>
        <dbReference type="Rhea" id="RHEA:15149"/>
        <dbReference type="ChEBI" id="CHEBI:15379"/>
        <dbReference type="ChEBI" id="CHEBI:16240"/>
        <dbReference type="ChEBI" id="CHEBI:58589"/>
        <dbReference type="ChEBI" id="CHEBI:597326"/>
        <dbReference type="EC" id="1.4.3.5"/>
    </reaction>
</comment>
<evidence type="ECO:0000256" key="7">
    <source>
        <dbReference type="ARBA" id="ARBA00023002"/>
    </source>
</evidence>
<dbReference type="PANTHER" id="PTHR10851">
    <property type="entry name" value="PYRIDOXINE-5-PHOSPHATE OXIDASE"/>
    <property type="match status" value="1"/>
</dbReference>
<feature type="binding site" evidence="9 11">
    <location>
        <position position="197"/>
    </location>
    <ligand>
        <name>FMN</name>
        <dbReference type="ChEBI" id="CHEBI:58210"/>
    </ligand>
</feature>